<dbReference type="PRINTS" id="PR00111">
    <property type="entry name" value="ABHYDROLASE"/>
</dbReference>
<dbReference type="FunFam" id="3.40.50.1820:FF:000117">
    <property type="entry name" value="Monoglyceride lipase, putative"/>
    <property type="match status" value="1"/>
</dbReference>
<reference evidence="2" key="1">
    <citation type="submission" date="2022-08" db="UniProtKB">
        <authorList>
            <consortium name="EnsemblMetazoa"/>
        </authorList>
    </citation>
    <scope>IDENTIFICATION</scope>
    <source>
        <strain evidence="2">05x7-T-G4-1.051#20</strain>
    </source>
</reference>
<keyword evidence="3" id="KW-1185">Reference proteome</keyword>
<feature type="domain" description="Serine aminopeptidase S33" evidence="1">
    <location>
        <begin position="37"/>
        <end position="270"/>
    </location>
</feature>
<dbReference type="InterPro" id="IPR051044">
    <property type="entry name" value="MAG_DAG_Lipase"/>
</dbReference>
<evidence type="ECO:0000259" key="1">
    <source>
        <dbReference type="Pfam" id="PF12146"/>
    </source>
</evidence>
<protein>
    <recommendedName>
        <fullName evidence="1">Serine aminopeptidase S33 domain-containing protein</fullName>
    </recommendedName>
</protein>
<dbReference type="OrthoDB" id="2498029at2759"/>
<evidence type="ECO:0000313" key="3">
    <source>
        <dbReference type="Proteomes" id="UP000005408"/>
    </source>
</evidence>
<dbReference type="Pfam" id="PF12146">
    <property type="entry name" value="Hydrolase_4"/>
    <property type="match status" value="1"/>
</dbReference>
<sequence>MALKYGNKCYDRFGDGPLLWTGKWTEMELDDQEKTRTALLFISHGLGEHFDYYDELGYFLVNSGFRVFTHDHIGHGTSSGTHSHVGNFKEYTKLIFDHCDEMKKNYPDLPIFLFGHSIGGAAALLAALEKPEYFKGVIISSPFVIPPKVFSSSVEMFYFKNIGARMFPQQELSHIDPNELSRDPKKVDRIKNDPLFHTAFKAGLWKAWLDCAAKLQQNFSSIKVPLLVLHGEADKIGDIKFSQTVYGEAQSQDKELKIYPGCLHNPILELEEDRKQVLEDIKQWLEKRI</sequence>
<dbReference type="Gene3D" id="3.40.50.1820">
    <property type="entry name" value="alpha/beta hydrolase"/>
    <property type="match status" value="1"/>
</dbReference>
<dbReference type="OMA" id="ICALEEY"/>
<dbReference type="AlphaFoldDB" id="A0A8W8IDS1"/>
<dbReference type="InterPro" id="IPR000073">
    <property type="entry name" value="AB_hydrolase_1"/>
</dbReference>
<evidence type="ECO:0000313" key="2">
    <source>
        <dbReference type="EnsemblMetazoa" id="G13696.4:cds"/>
    </source>
</evidence>
<organism evidence="2 3">
    <name type="scientific">Magallana gigas</name>
    <name type="common">Pacific oyster</name>
    <name type="synonym">Crassostrea gigas</name>
    <dbReference type="NCBI Taxonomy" id="29159"/>
    <lineage>
        <taxon>Eukaryota</taxon>
        <taxon>Metazoa</taxon>
        <taxon>Spiralia</taxon>
        <taxon>Lophotrochozoa</taxon>
        <taxon>Mollusca</taxon>
        <taxon>Bivalvia</taxon>
        <taxon>Autobranchia</taxon>
        <taxon>Pteriomorphia</taxon>
        <taxon>Ostreida</taxon>
        <taxon>Ostreoidea</taxon>
        <taxon>Ostreidae</taxon>
        <taxon>Magallana</taxon>
    </lineage>
</organism>
<dbReference type="SUPFAM" id="SSF53474">
    <property type="entry name" value="alpha/beta-Hydrolases"/>
    <property type="match status" value="1"/>
</dbReference>
<proteinExistence type="predicted"/>
<dbReference type="PANTHER" id="PTHR11614">
    <property type="entry name" value="PHOSPHOLIPASE-RELATED"/>
    <property type="match status" value="1"/>
</dbReference>
<accession>A0A8W8IDS1</accession>
<dbReference type="EnsemblMetazoa" id="G13696.2">
    <property type="protein sequence ID" value="G13696.2:cds"/>
    <property type="gene ID" value="G13696"/>
</dbReference>
<dbReference type="InterPro" id="IPR022742">
    <property type="entry name" value="Hydrolase_4"/>
</dbReference>
<dbReference type="InterPro" id="IPR029058">
    <property type="entry name" value="AB_hydrolase_fold"/>
</dbReference>
<dbReference type="EnsemblMetazoa" id="G13696.4">
    <property type="protein sequence ID" value="G13696.4:cds"/>
    <property type="gene ID" value="G13696"/>
</dbReference>
<name>A0A8W8IDS1_MAGGI</name>
<dbReference type="Proteomes" id="UP000005408">
    <property type="component" value="Unassembled WGS sequence"/>
</dbReference>